<organism evidence="1 2">
    <name type="scientific">Sclerotinia sclerotiorum (strain ATCC 18683 / 1980 / Ss-1)</name>
    <name type="common">White mold</name>
    <name type="synonym">Whetzelinia sclerotiorum</name>
    <dbReference type="NCBI Taxonomy" id="665079"/>
    <lineage>
        <taxon>Eukaryota</taxon>
        <taxon>Fungi</taxon>
        <taxon>Dikarya</taxon>
        <taxon>Ascomycota</taxon>
        <taxon>Pezizomycotina</taxon>
        <taxon>Leotiomycetes</taxon>
        <taxon>Helotiales</taxon>
        <taxon>Sclerotiniaceae</taxon>
        <taxon>Sclerotinia</taxon>
    </lineage>
</organism>
<reference evidence="2" key="1">
    <citation type="journal article" date="2011" name="PLoS Genet.">
        <title>Genomic analysis of the necrotrophic fungal pathogens Sclerotinia sclerotiorum and Botrytis cinerea.</title>
        <authorList>
            <person name="Amselem J."/>
            <person name="Cuomo C.A."/>
            <person name="van Kan J.A."/>
            <person name="Viaud M."/>
            <person name="Benito E.P."/>
            <person name="Couloux A."/>
            <person name="Coutinho P.M."/>
            <person name="de Vries R.P."/>
            <person name="Dyer P.S."/>
            <person name="Fillinger S."/>
            <person name="Fournier E."/>
            <person name="Gout L."/>
            <person name="Hahn M."/>
            <person name="Kohn L."/>
            <person name="Lapalu N."/>
            <person name="Plummer K.M."/>
            <person name="Pradier J.M."/>
            <person name="Quevillon E."/>
            <person name="Sharon A."/>
            <person name="Simon A."/>
            <person name="ten Have A."/>
            <person name="Tudzynski B."/>
            <person name="Tudzynski P."/>
            <person name="Wincker P."/>
            <person name="Andrew M."/>
            <person name="Anthouard V."/>
            <person name="Beever R.E."/>
            <person name="Beffa R."/>
            <person name="Benoit I."/>
            <person name="Bouzid O."/>
            <person name="Brault B."/>
            <person name="Chen Z."/>
            <person name="Choquer M."/>
            <person name="Collemare J."/>
            <person name="Cotton P."/>
            <person name="Danchin E.G."/>
            <person name="Da Silva C."/>
            <person name="Gautier A."/>
            <person name="Giraud C."/>
            <person name="Giraud T."/>
            <person name="Gonzalez C."/>
            <person name="Grossetete S."/>
            <person name="Guldener U."/>
            <person name="Henrissat B."/>
            <person name="Howlett B.J."/>
            <person name="Kodira C."/>
            <person name="Kretschmer M."/>
            <person name="Lappartient A."/>
            <person name="Leroch M."/>
            <person name="Levis C."/>
            <person name="Mauceli E."/>
            <person name="Neuveglise C."/>
            <person name="Oeser B."/>
            <person name="Pearson M."/>
            <person name="Poulain J."/>
            <person name="Poussereau N."/>
            <person name="Quesneville H."/>
            <person name="Rascle C."/>
            <person name="Schumacher J."/>
            <person name="Segurens B."/>
            <person name="Sexton A."/>
            <person name="Silva E."/>
            <person name="Sirven C."/>
            <person name="Soanes D.M."/>
            <person name="Talbot N.J."/>
            <person name="Templeton M."/>
            <person name="Yandava C."/>
            <person name="Yarden O."/>
            <person name="Zeng Q."/>
            <person name="Rollins J.A."/>
            <person name="Lebrun M.H."/>
            <person name="Dickman M."/>
        </authorList>
    </citation>
    <scope>NUCLEOTIDE SEQUENCE [LARGE SCALE GENOMIC DNA]</scope>
    <source>
        <strain evidence="2">ATCC 18683 / 1980 / Ss-1</strain>
    </source>
</reference>
<accession>A7E5D6</accession>
<dbReference type="HOGENOM" id="CLU_2591226_0_0_1"/>
<evidence type="ECO:0000313" key="2">
    <source>
        <dbReference type="Proteomes" id="UP000001312"/>
    </source>
</evidence>
<protein>
    <submittedName>
        <fullName evidence="1">Uncharacterized protein</fullName>
    </submittedName>
</protein>
<name>A7E5D6_SCLS1</name>
<dbReference type="EMBL" id="CH476621">
    <property type="protein sequence ID" value="EDN91108.1"/>
    <property type="molecule type" value="Genomic_DNA"/>
</dbReference>
<dbReference type="KEGG" id="ssl:SS1G_00511"/>
<keyword evidence="2" id="KW-1185">Reference proteome</keyword>
<proteinExistence type="predicted"/>
<sequence>MRSRKLELEVKWIESEVVTVIKLGSSWASGFVKIEEIPVIEKPKLELAPAMIIVVEMYADGEEEESKLNWASKTPDMSTE</sequence>
<dbReference type="Proteomes" id="UP000001312">
    <property type="component" value="Unassembled WGS sequence"/>
</dbReference>
<dbReference type="RefSeq" id="XP_001598422.1">
    <property type="nucleotide sequence ID" value="XM_001598372.1"/>
</dbReference>
<gene>
    <name evidence="1" type="ORF">SS1G_00511</name>
</gene>
<dbReference type="GeneID" id="5495190"/>
<dbReference type="InParanoid" id="A7E5D6"/>
<evidence type="ECO:0000313" key="1">
    <source>
        <dbReference type="EMBL" id="EDN91108.1"/>
    </source>
</evidence>
<dbReference type="AlphaFoldDB" id="A7E5D6"/>